<keyword evidence="2 18" id="KW-0244">Early protein</keyword>
<keyword evidence="14 18" id="KW-1035">Host cytoplasm</keyword>
<dbReference type="GO" id="GO:0019904">
    <property type="term" value="F:protein domain specific binding"/>
    <property type="evidence" value="ECO:0007669"/>
    <property type="project" value="UniProtKB-UniRule"/>
</dbReference>
<keyword evidence="15" id="KW-0922">Interferon antiviral system evasion</keyword>
<dbReference type="Gene3D" id="3.30.160.330">
    <property type="match status" value="1"/>
</dbReference>
<comment type="subunit">
    <text evidence="18">Homodimer. Homooligomer. Interacts with host RB1; this interaction induces dissociation of RB1-E2F1 complex thereby disrupting RB1 activity. Interacts with host EP300; this interaction represses EP300 transcriptional activity. Interacts with protein E2; this interaction inhibits E7 oncogenic activity. Interacts with host TMEM173/STING; this interaction impairs the ability of TMEM173/STING to sense cytosolic DNA and promote the production of type I interferon (IFN-alpha and IFN-beta).</text>
</comment>
<dbReference type="GO" id="GO:0042025">
    <property type="term" value="C:host cell nucleus"/>
    <property type="evidence" value="ECO:0007669"/>
    <property type="project" value="UniProtKB-SubCell"/>
</dbReference>
<evidence type="ECO:0000256" key="10">
    <source>
        <dbReference type="ARBA" id="ARBA00023015"/>
    </source>
</evidence>
<evidence type="ECO:0000256" key="3">
    <source>
        <dbReference type="ARBA" id="ARBA00022562"/>
    </source>
</evidence>
<evidence type="ECO:0000256" key="19">
    <source>
        <dbReference type="PIRNR" id="PIRNR003407"/>
    </source>
</evidence>
<dbReference type="GO" id="GO:0039645">
    <property type="term" value="P:symbiont-mediated perturbation of host cell cycle G1/S transition checkpoint"/>
    <property type="evidence" value="ECO:0007669"/>
    <property type="project" value="UniProtKB-UniRule"/>
</dbReference>
<keyword evidence="1 18" id="KW-1121">Modulation of host cell cycle by virus</keyword>
<evidence type="ECO:0000256" key="2">
    <source>
        <dbReference type="ARBA" id="ARBA00022518"/>
    </source>
</evidence>
<keyword evidence="12 18" id="KW-0010">Activator</keyword>
<reference evidence="20" key="1">
    <citation type="journal article" date="2018" name="Nat. Med.">
        <title>Expanded skin virome in DOCK8-deficient patients.</title>
        <authorList>
            <consortium name="NISC Comparative Sequencing Program"/>
            <person name="Tirosh O."/>
            <person name="Conlan S."/>
            <person name="Deming C."/>
            <person name="Lee-Lin S.Q."/>
            <person name="Huang X."/>
            <person name="Su H.C."/>
            <person name="Freeman A.F."/>
            <person name="Segre J.A."/>
            <person name="Kong H.H."/>
        </authorList>
    </citation>
    <scope>NUCLEOTIDE SEQUENCE</scope>
    <source>
        <strain evidence="20">HPV-mSK_214</strain>
    </source>
</reference>
<dbReference type="SUPFAM" id="SSF161234">
    <property type="entry name" value="E7 C-terminal domain-like"/>
    <property type="match status" value="1"/>
</dbReference>
<keyword evidence="13 18" id="KW-0804">Transcription</keyword>
<keyword evidence="8 18" id="KW-1114">Inhibition of host interferon signaling pathway by virus</keyword>
<evidence type="ECO:0000256" key="1">
    <source>
        <dbReference type="ARBA" id="ARBA00022504"/>
    </source>
</evidence>
<evidence type="ECO:0000256" key="5">
    <source>
        <dbReference type="ARBA" id="ARBA00022632"/>
    </source>
</evidence>
<comment type="caution">
    <text evidence="18">Lacks conserved residue(s) required for the propagation of feature annotation.</text>
</comment>
<evidence type="ECO:0000313" key="20">
    <source>
        <dbReference type="EMBL" id="AYA94554.1"/>
    </source>
</evidence>
<evidence type="ECO:0000256" key="6">
    <source>
        <dbReference type="ARBA" id="ARBA00022723"/>
    </source>
</evidence>
<keyword evidence="4 18" id="KW-0945">Host-virus interaction</keyword>
<sequence>MIGDAPTIKDITLDLEQLILPANLLCNETLPTEAELEEPVQDPYRVVTNCDRCFARLRLFVVASESGIRTLQHLLFGDLRILCPRCSSSLQDGRAI</sequence>
<comment type="PTM">
    <text evidence="18">Highly phosphorylated.</text>
</comment>
<evidence type="ECO:0000256" key="13">
    <source>
        <dbReference type="ARBA" id="ARBA00023163"/>
    </source>
</evidence>
<dbReference type="Pfam" id="PF00527">
    <property type="entry name" value="E7"/>
    <property type="match status" value="1"/>
</dbReference>
<name>A0A385PKY9_9PAPI</name>
<dbReference type="InterPro" id="IPR000148">
    <property type="entry name" value="Papilloma_E7"/>
</dbReference>
<accession>A0A385PKY9</accession>
<evidence type="ECO:0000256" key="15">
    <source>
        <dbReference type="ARBA" id="ARBA00023258"/>
    </source>
</evidence>
<keyword evidence="5 18" id="KW-1090">Inhibition of host innate immune response by virus</keyword>
<feature type="zinc finger region" evidence="18">
    <location>
        <begin position="50"/>
        <end position="86"/>
    </location>
</feature>
<keyword evidence="11 18" id="KW-0238">DNA-binding</keyword>
<keyword evidence="3 18" id="KW-1048">Host nucleus</keyword>
<dbReference type="GO" id="GO:0030430">
    <property type="term" value="C:host cell cytoplasm"/>
    <property type="evidence" value="ECO:0007669"/>
    <property type="project" value="UniProtKB-SubCell"/>
</dbReference>
<evidence type="ECO:0000256" key="14">
    <source>
        <dbReference type="ARBA" id="ARBA00023200"/>
    </source>
</evidence>
<keyword evidence="10 18" id="KW-0805">Transcription regulation</keyword>
<dbReference type="PIRSF" id="PIRSF003407">
    <property type="entry name" value="Papvi_E7"/>
    <property type="match status" value="1"/>
</dbReference>
<evidence type="ECO:0000256" key="9">
    <source>
        <dbReference type="ARBA" id="ARBA00022833"/>
    </source>
</evidence>
<proteinExistence type="inferred from homology"/>
<feature type="short sequence motif" description="LXCXE motif; interaction with host RB1 and TMEM173/STING" evidence="18">
    <location>
        <begin position="24"/>
        <end position="28"/>
    </location>
</feature>
<dbReference type="GO" id="GO:0003700">
    <property type="term" value="F:DNA-binding transcription factor activity"/>
    <property type="evidence" value="ECO:0007669"/>
    <property type="project" value="UniProtKB-UniRule"/>
</dbReference>
<dbReference type="HAMAP" id="MF_04004">
    <property type="entry name" value="PPV_E7"/>
    <property type="match status" value="1"/>
</dbReference>
<comment type="similarity">
    <text evidence="18 19">Belongs to the papillomaviridae E7 protein family.</text>
</comment>
<keyword evidence="17 18" id="KW-1078">G1/S host cell cycle checkpoint dysregulation by virus</keyword>
<evidence type="ECO:0000256" key="12">
    <source>
        <dbReference type="ARBA" id="ARBA00023159"/>
    </source>
</evidence>
<dbReference type="GO" id="GO:0039502">
    <property type="term" value="P:symbiont-mediated suppression of host type I interferon-mediated signaling pathway"/>
    <property type="evidence" value="ECO:0007669"/>
    <property type="project" value="UniProtKB-UniRule"/>
</dbReference>
<keyword evidence="9 18" id="KW-0862">Zinc</keyword>
<keyword evidence="6 18" id="KW-0479">Metal-binding</keyword>
<comment type="domain">
    <text evidence="18">The E7 terminal domain is an intrinsically disordered domain, whose flexibility and conformational transitions confer target adaptability to the oncoprotein. It allows adaptation to a variety of protein targets and exposes the PEST degradation sequence that regulates its turnover in the cell.</text>
</comment>
<dbReference type="GO" id="GO:0003677">
    <property type="term" value="F:DNA binding"/>
    <property type="evidence" value="ECO:0007669"/>
    <property type="project" value="UniProtKB-UniRule"/>
</dbReference>
<dbReference type="GO" id="GO:0052170">
    <property type="term" value="P:symbiont-mediated suppression of host innate immune response"/>
    <property type="evidence" value="ECO:0007669"/>
    <property type="project" value="UniProtKB-KW"/>
</dbReference>
<gene>
    <name evidence="18" type="primary">E7</name>
</gene>
<keyword evidence="16 18" id="KW-0899">Viral immunoevasion</keyword>
<protein>
    <recommendedName>
        <fullName evidence="18 19">Protein E7</fullName>
    </recommendedName>
</protein>
<keyword evidence="7 18" id="KW-0863">Zinc-finger</keyword>
<evidence type="ECO:0000256" key="4">
    <source>
        <dbReference type="ARBA" id="ARBA00022581"/>
    </source>
</evidence>
<evidence type="ECO:0000256" key="7">
    <source>
        <dbReference type="ARBA" id="ARBA00022771"/>
    </source>
</evidence>
<dbReference type="GO" id="GO:0006351">
    <property type="term" value="P:DNA-templated transcription"/>
    <property type="evidence" value="ECO:0007669"/>
    <property type="project" value="UniProtKB-UniRule"/>
</dbReference>
<feature type="short sequence motif" description="Nuclear export signal" evidence="18">
    <location>
        <begin position="68"/>
        <end position="76"/>
    </location>
</feature>
<comment type="function">
    <text evidence="19">E7 protein has both transforming and trans-activating activities.</text>
</comment>
<evidence type="ECO:0000256" key="16">
    <source>
        <dbReference type="ARBA" id="ARBA00023280"/>
    </source>
</evidence>
<evidence type="ECO:0000256" key="17">
    <source>
        <dbReference type="ARBA" id="ARBA00023309"/>
    </source>
</evidence>
<evidence type="ECO:0000256" key="8">
    <source>
        <dbReference type="ARBA" id="ARBA00022830"/>
    </source>
</evidence>
<comment type="function">
    <text evidence="18">Plays a role in viral genome replication by driving entry of quiescent cells into the cell cycle. Stimulation of progression from G1 to S phase allows the virus to efficiently use the cellular DNA replicating machinery to achieve viral genome replication. E7 protein has both transforming and trans-activating activities. Induces the disassembly of the E2F1 transcription factor from RB1, with subsequent transcriptional activation of E2F1-regulated S-phase genes. Interferes with host histone deacetylation mediated by HDAC1 and HDAC2, leading to transcription activation. Plays also a role in the inhibition of both antiviral and antiproliferative functions of host interferon alpha. Interaction with host TMEM173/STING impairs the ability of TMEM173/STING to sense cytosolic DNA and promote the production of type I interferon (IFN-alpha and IFN-beta).</text>
</comment>
<evidence type="ECO:0000256" key="11">
    <source>
        <dbReference type="ARBA" id="ARBA00023125"/>
    </source>
</evidence>
<evidence type="ECO:0000256" key="18">
    <source>
        <dbReference type="HAMAP-Rule" id="MF_04004"/>
    </source>
</evidence>
<dbReference type="EMBL" id="MH777353">
    <property type="protein sequence ID" value="AYA94554.1"/>
    <property type="molecule type" value="Genomic_DNA"/>
</dbReference>
<organism evidence="20">
    <name type="scientific">Human papillomavirus</name>
    <dbReference type="NCBI Taxonomy" id="10566"/>
    <lineage>
        <taxon>Viruses</taxon>
        <taxon>Monodnaviria</taxon>
        <taxon>Shotokuvirae</taxon>
        <taxon>Cossaviricota</taxon>
        <taxon>Papovaviricetes</taxon>
        <taxon>Zurhausenvirales</taxon>
        <taxon>Papillomaviridae</taxon>
    </lineage>
</organism>
<comment type="subcellular location">
    <subcellularLocation>
        <location evidence="18">Host cytoplasm</location>
    </subcellularLocation>
    <subcellularLocation>
        <location evidence="18">Host nucleus</location>
    </subcellularLocation>
    <text evidence="18">Predominantly found in the host nucleus.</text>
</comment>
<dbReference type="GO" id="GO:0008270">
    <property type="term" value="F:zinc ion binding"/>
    <property type="evidence" value="ECO:0007669"/>
    <property type="project" value="UniProtKB-KW"/>
</dbReference>